<proteinExistence type="predicted"/>
<evidence type="ECO:0000313" key="2">
    <source>
        <dbReference type="EMBL" id="KAE9585309.1"/>
    </source>
</evidence>
<evidence type="ECO:0000313" key="3">
    <source>
        <dbReference type="Proteomes" id="UP000447434"/>
    </source>
</evidence>
<name>A0A6A4NDG3_LUPAL</name>
<sequence>MKTSYIISHILLLLILLVGLDSNFVRGHTDGGPILESESPFVSPSDCEVSLNKKYCVAKGKCQYNSCICIFPCNNSSL</sequence>
<organism evidence="2 3">
    <name type="scientific">Lupinus albus</name>
    <name type="common">White lupine</name>
    <name type="synonym">Lupinus termis</name>
    <dbReference type="NCBI Taxonomy" id="3870"/>
    <lineage>
        <taxon>Eukaryota</taxon>
        <taxon>Viridiplantae</taxon>
        <taxon>Streptophyta</taxon>
        <taxon>Embryophyta</taxon>
        <taxon>Tracheophyta</taxon>
        <taxon>Spermatophyta</taxon>
        <taxon>Magnoliopsida</taxon>
        <taxon>eudicotyledons</taxon>
        <taxon>Gunneridae</taxon>
        <taxon>Pentapetalae</taxon>
        <taxon>rosids</taxon>
        <taxon>fabids</taxon>
        <taxon>Fabales</taxon>
        <taxon>Fabaceae</taxon>
        <taxon>Papilionoideae</taxon>
        <taxon>50 kb inversion clade</taxon>
        <taxon>genistoids sensu lato</taxon>
        <taxon>core genistoids</taxon>
        <taxon>Genisteae</taxon>
        <taxon>Lupinus</taxon>
    </lineage>
</organism>
<keyword evidence="3" id="KW-1185">Reference proteome</keyword>
<accession>A0A6A4NDG3</accession>
<dbReference type="EMBL" id="WOCE01000025">
    <property type="protein sequence ID" value="KAE9585309.1"/>
    <property type="molecule type" value="Genomic_DNA"/>
</dbReference>
<evidence type="ECO:0008006" key="4">
    <source>
        <dbReference type="Google" id="ProtNLM"/>
    </source>
</evidence>
<feature type="signal peptide" evidence="1">
    <location>
        <begin position="1"/>
        <end position="27"/>
    </location>
</feature>
<comment type="caution">
    <text evidence="2">The sequence shown here is derived from an EMBL/GenBank/DDBJ whole genome shotgun (WGS) entry which is preliminary data.</text>
</comment>
<dbReference type="AlphaFoldDB" id="A0A6A4NDG3"/>
<gene>
    <name evidence="2" type="ORF">Lalb_Chr25g0287601</name>
</gene>
<protein>
    <recommendedName>
        <fullName evidence="4">Knottin, scorpion toxin</fullName>
    </recommendedName>
</protein>
<feature type="chain" id="PRO_5025494260" description="Knottin, scorpion toxin" evidence="1">
    <location>
        <begin position="28"/>
        <end position="78"/>
    </location>
</feature>
<dbReference type="Proteomes" id="UP000447434">
    <property type="component" value="Chromosome 25"/>
</dbReference>
<keyword evidence="1" id="KW-0732">Signal</keyword>
<reference evidence="3" key="1">
    <citation type="journal article" date="2020" name="Nat. Commun.">
        <title>Genome sequence of the cluster root forming white lupin.</title>
        <authorList>
            <person name="Hufnagel B."/>
            <person name="Marques A."/>
            <person name="Soriano A."/>
            <person name="Marques L."/>
            <person name="Divol F."/>
            <person name="Doumas P."/>
            <person name="Sallet E."/>
            <person name="Mancinotti D."/>
            <person name="Carrere S."/>
            <person name="Marande W."/>
            <person name="Arribat S."/>
            <person name="Keller J."/>
            <person name="Huneau C."/>
            <person name="Blein T."/>
            <person name="Aime D."/>
            <person name="Laguerre M."/>
            <person name="Taylor J."/>
            <person name="Schubert V."/>
            <person name="Nelson M."/>
            <person name="Geu-Flores F."/>
            <person name="Crespi M."/>
            <person name="Gallardo-Guerrero K."/>
            <person name="Delaux P.-M."/>
            <person name="Salse J."/>
            <person name="Berges H."/>
            <person name="Guyot R."/>
            <person name="Gouzy J."/>
            <person name="Peret B."/>
        </authorList>
    </citation>
    <scope>NUCLEOTIDE SEQUENCE [LARGE SCALE GENOMIC DNA]</scope>
    <source>
        <strain evidence="3">cv. Amiga</strain>
    </source>
</reference>
<evidence type="ECO:0000256" key="1">
    <source>
        <dbReference type="SAM" id="SignalP"/>
    </source>
</evidence>